<name>A0A0L8VBI7_9BACT</name>
<sequence length="61" mass="6941">MENNEIDKKLESKNVKPTAMRSLVYKTLSESGKALSLADLEQRFEKVERSTISRSNNKPSL</sequence>
<comment type="caution">
    <text evidence="1">The sequence shown here is derived from an EMBL/GenBank/DDBJ whole genome shotgun (WGS) entry which is preliminary data.</text>
</comment>
<organism evidence="1 2">
    <name type="scientific">Sunxiuqinia dokdonensis</name>
    <dbReference type="NCBI Taxonomy" id="1409788"/>
    <lineage>
        <taxon>Bacteria</taxon>
        <taxon>Pseudomonadati</taxon>
        <taxon>Bacteroidota</taxon>
        <taxon>Bacteroidia</taxon>
        <taxon>Marinilabiliales</taxon>
        <taxon>Prolixibacteraceae</taxon>
        <taxon>Sunxiuqinia</taxon>
    </lineage>
</organism>
<evidence type="ECO:0000313" key="2">
    <source>
        <dbReference type="Proteomes" id="UP000036958"/>
    </source>
</evidence>
<protein>
    <submittedName>
        <fullName evidence="1">Fur family transcriptional regulator</fullName>
    </submittedName>
</protein>
<dbReference type="AlphaFoldDB" id="A0A0L8VBI7"/>
<dbReference type="RefSeq" id="WP_239684420.1">
    <property type="nucleotide sequence ID" value="NZ_LGIA01000063.1"/>
</dbReference>
<dbReference type="Gene3D" id="1.10.10.10">
    <property type="entry name" value="Winged helix-like DNA-binding domain superfamily/Winged helix DNA-binding domain"/>
    <property type="match status" value="1"/>
</dbReference>
<accession>A0A0L8VBI7</accession>
<dbReference type="InterPro" id="IPR036388">
    <property type="entry name" value="WH-like_DNA-bd_sf"/>
</dbReference>
<dbReference type="Proteomes" id="UP000036958">
    <property type="component" value="Unassembled WGS sequence"/>
</dbReference>
<proteinExistence type="predicted"/>
<evidence type="ECO:0000313" key="1">
    <source>
        <dbReference type="EMBL" id="KOH45850.1"/>
    </source>
</evidence>
<gene>
    <name evidence="1" type="ORF">NC99_13270</name>
</gene>
<keyword evidence="2" id="KW-1185">Reference proteome</keyword>
<dbReference type="STRING" id="1409788.NC99_13270"/>
<dbReference type="EMBL" id="LGIA01000063">
    <property type="protein sequence ID" value="KOH45850.1"/>
    <property type="molecule type" value="Genomic_DNA"/>
</dbReference>
<reference evidence="2" key="1">
    <citation type="submission" date="2015-07" db="EMBL/GenBank/DDBJ databases">
        <title>Genome sequencing of Sunxiuqinia dokdonensis strain SK.</title>
        <authorList>
            <person name="Ahn S."/>
            <person name="Kim B.-C."/>
        </authorList>
    </citation>
    <scope>NUCLEOTIDE SEQUENCE [LARGE SCALE GENOMIC DNA]</scope>
    <source>
        <strain evidence="2">SK</strain>
    </source>
</reference>